<dbReference type="Gene3D" id="3.30.2010.10">
    <property type="entry name" value="Metalloproteases ('zincins'), catalytic domain"/>
    <property type="match status" value="1"/>
</dbReference>
<name>A0A0L8V997_9BACT</name>
<dbReference type="PANTHER" id="PTHR30399:SF1">
    <property type="entry name" value="UTP PYROPHOSPHATASE"/>
    <property type="match status" value="1"/>
</dbReference>
<dbReference type="CDD" id="cd07344">
    <property type="entry name" value="M48_yhfN_like"/>
    <property type="match status" value="1"/>
</dbReference>
<dbReference type="PANTHER" id="PTHR30399">
    <property type="entry name" value="UNCHARACTERIZED PROTEIN YGJP"/>
    <property type="match status" value="1"/>
</dbReference>
<accession>A0A0L8V997</accession>
<dbReference type="AlphaFoldDB" id="A0A0L8V997"/>
<dbReference type="InterPro" id="IPR002725">
    <property type="entry name" value="YgjP-like_metallopeptidase"/>
</dbReference>
<comment type="caution">
    <text evidence="2">The sequence shown here is derived from an EMBL/GenBank/DDBJ whole genome shotgun (WGS) entry which is preliminary data.</text>
</comment>
<reference evidence="3" key="1">
    <citation type="submission" date="2015-07" db="EMBL/GenBank/DDBJ databases">
        <title>Genome sequencing of Sunxiuqinia dokdonensis strain SK.</title>
        <authorList>
            <person name="Ahn S."/>
            <person name="Kim B.-C."/>
        </authorList>
    </citation>
    <scope>NUCLEOTIDE SEQUENCE [LARGE SCALE GENOMIC DNA]</scope>
    <source>
        <strain evidence="3">SK</strain>
    </source>
</reference>
<keyword evidence="3" id="KW-1185">Reference proteome</keyword>
<dbReference type="PATRIC" id="fig|1409788.3.peg.2254"/>
<dbReference type="OrthoDB" id="9811177at2"/>
<evidence type="ECO:0000313" key="3">
    <source>
        <dbReference type="Proteomes" id="UP000036958"/>
    </source>
</evidence>
<dbReference type="STRING" id="1409788.NC99_21850"/>
<dbReference type="EMBL" id="LGIA01000149">
    <property type="protein sequence ID" value="KOH45060.1"/>
    <property type="molecule type" value="Genomic_DNA"/>
</dbReference>
<proteinExistence type="predicted"/>
<dbReference type="InterPro" id="IPR053136">
    <property type="entry name" value="UTP_pyrophosphatase-like"/>
</dbReference>
<gene>
    <name evidence="2" type="ORF">NC99_21850</name>
</gene>
<evidence type="ECO:0000259" key="1">
    <source>
        <dbReference type="Pfam" id="PF01863"/>
    </source>
</evidence>
<protein>
    <recommendedName>
        <fullName evidence="1">YgjP-like metallopeptidase domain-containing protein</fullName>
    </recommendedName>
</protein>
<evidence type="ECO:0000313" key="2">
    <source>
        <dbReference type="EMBL" id="KOH45060.1"/>
    </source>
</evidence>
<dbReference type="Proteomes" id="UP000036958">
    <property type="component" value="Unassembled WGS sequence"/>
</dbReference>
<dbReference type="Pfam" id="PF01863">
    <property type="entry name" value="YgjP-like"/>
    <property type="match status" value="1"/>
</dbReference>
<sequence length="239" mass="28037">MFMKAEKVIDVEPVGQVILVRNERSRYFRLRVKPNGHAHVSMPVLASESKAIEFVKSKTDWIQEQQQKLKTGLTVFGQDSAFRTKFHQLKIVKVKQAKVSNLIGNGIIQINIPEKYDHQHPSIQQFIRRTLTEVMRYEAKAYLPFRLKELADKHQFQFEKVFVKHVKSRWGSCSHTNNINLNVHLMRLPEPLIDYVILHELAHTKEKNHSKSFWDLLELVCPGSKKLDKELKNYHVDVF</sequence>
<organism evidence="2 3">
    <name type="scientific">Sunxiuqinia dokdonensis</name>
    <dbReference type="NCBI Taxonomy" id="1409788"/>
    <lineage>
        <taxon>Bacteria</taxon>
        <taxon>Pseudomonadati</taxon>
        <taxon>Bacteroidota</taxon>
        <taxon>Bacteroidia</taxon>
        <taxon>Marinilabiliales</taxon>
        <taxon>Prolixibacteraceae</taxon>
        <taxon>Sunxiuqinia</taxon>
    </lineage>
</organism>
<feature type="domain" description="YgjP-like metallopeptidase" evidence="1">
    <location>
        <begin position="26"/>
        <end position="233"/>
    </location>
</feature>